<dbReference type="PANTHER" id="PTHR30093">
    <property type="entry name" value="GENERAL SECRETION PATHWAY PROTEIN G"/>
    <property type="match status" value="1"/>
</dbReference>
<proteinExistence type="predicted"/>
<dbReference type="NCBIfam" id="TIGR02532">
    <property type="entry name" value="IV_pilin_GFxxxE"/>
    <property type="match status" value="1"/>
</dbReference>
<feature type="domain" description="DUF1559" evidence="2">
    <location>
        <begin position="52"/>
        <end position="312"/>
    </location>
</feature>
<name>L0DH93_SINAD</name>
<dbReference type="SUPFAM" id="SSF54523">
    <property type="entry name" value="Pili subunits"/>
    <property type="match status" value="1"/>
</dbReference>
<keyword evidence="1" id="KW-0812">Transmembrane</keyword>
<dbReference type="NCBIfam" id="TIGR04294">
    <property type="entry name" value="pre_pil_HX9DG"/>
    <property type="match status" value="1"/>
</dbReference>
<dbReference type="InterPro" id="IPR045584">
    <property type="entry name" value="Pilin-like"/>
</dbReference>
<gene>
    <name evidence="3" type="ordered locus">Sinac_3996</name>
</gene>
<dbReference type="Proteomes" id="UP000010798">
    <property type="component" value="Chromosome"/>
</dbReference>
<keyword evidence="1" id="KW-1133">Transmembrane helix</keyword>
<dbReference type="InterPro" id="IPR012902">
    <property type="entry name" value="N_methyl_site"/>
</dbReference>
<feature type="transmembrane region" description="Helical" evidence="1">
    <location>
        <begin position="30"/>
        <end position="51"/>
    </location>
</feature>
<dbReference type="Pfam" id="PF07596">
    <property type="entry name" value="SBP_bac_10"/>
    <property type="match status" value="1"/>
</dbReference>
<keyword evidence="1" id="KW-0472">Membrane</keyword>
<accession>L0DH93</accession>
<reference evidence="3 4" key="1">
    <citation type="submission" date="2012-02" db="EMBL/GenBank/DDBJ databases">
        <title>Complete sequence of chromosome of Singulisphaera acidiphila DSM 18658.</title>
        <authorList>
            <consortium name="US DOE Joint Genome Institute (JGI-PGF)"/>
            <person name="Lucas S."/>
            <person name="Copeland A."/>
            <person name="Lapidus A."/>
            <person name="Glavina del Rio T."/>
            <person name="Dalin E."/>
            <person name="Tice H."/>
            <person name="Bruce D."/>
            <person name="Goodwin L."/>
            <person name="Pitluck S."/>
            <person name="Peters L."/>
            <person name="Ovchinnikova G."/>
            <person name="Chertkov O."/>
            <person name="Kyrpides N."/>
            <person name="Mavromatis K."/>
            <person name="Ivanova N."/>
            <person name="Brettin T."/>
            <person name="Detter J.C."/>
            <person name="Han C."/>
            <person name="Larimer F."/>
            <person name="Land M."/>
            <person name="Hauser L."/>
            <person name="Markowitz V."/>
            <person name="Cheng J.-F."/>
            <person name="Hugenholtz P."/>
            <person name="Woyke T."/>
            <person name="Wu D."/>
            <person name="Tindall B."/>
            <person name="Pomrenke H."/>
            <person name="Brambilla E."/>
            <person name="Klenk H.-P."/>
            <person name="Eisen J.A."/>
        </authorList>
    </citation>
    <scope>NUCLEOTIDE SEQUENCE [LARGE SCALE GENOMIC DNA]</scope>
    <source>
        <strain evidence="4">ATCC BAA-1392 / DSM 18658 / VKM B-2454 / MOB10</strain>
    </source>
</reference>
<dbReference type="KEGG" id="saci:Sinac_3996"/>
<dbReference type="HOGENOM" id="CLU_041661_0_0_0"/>
<evidence type="ECO:0000313" key="4">
    <source>
        <dbReference type="Proteomes" id="UP000010798"/>
    </source>
</evidence>
<protein>
    <submittedName>
        <fullName evidence="3">Prepilin-type N-terminal cleavage/methylation domain-containing protein</fullName>
    </submittedName>
</protein>
<evidence type="ECO:0000256" key="1">
    <source>
        <dbReference type="SAM" id="Phobius"/>
    </source>
</evidence>
<evidence type="ECO:0000259" key="2">
    <source>
        <dbReference type="Pfam" id="PF07596"/>
    </source>
</evidence>
<keyword evidence="4" id="KW-1185">Reference proteome</keyword>
<evidence type="ECO:0000313" key="3">
    <source>
        <dbReference type="EMBL" id="AGA28220.1"/>
    </source>
</evidence>
<dbReference type="InterPro" id="IPR027558">
    <property type="entry name" value="Pre_pil_HX9DG_C"/>
</dbReference>
<dbReference type="AlphaFoldDB" id="L0DH93"/>
<dbReference type="EMBL" id="CP003364">
    <property type="protein sequence ID" value="AGA28220.1"/>
    <property type="molecule type" value="Genomic_DNA"/>
</dbReference>
<dbReference type="eggNOG" id="COG4968">
    <property type="taxonomic scope" value="Bacteria"/>
</dbReference>
<sequence length="332" mass="36407">MNQCANQGRLSSDWLMPIHYSETRRPGFTLIEVLVVIAIVGLLVALLIPAVQMAREAARRTFCMNNLKQIGLAMHNYHSTCGSFPGSSIARQFSPHVALLPHLGETTLYNSINVCLFEFGESPMLNKTAGTTQVGMFLCPSEALPTYGQASTSYAGCAGYGFQIRKKRNGVFNNPPVSLTGLTDGASHTAAFSEWLLAPPPADHGTNHDRRRYNFQIEKLIRPHQFDQFTSTCLQADASRNSFGSHPRGVGWMNPGEGKTLYNHDLTINGPTCFNGMFIREGAWTAGSFHSGTANVLFADGHVHPIKDSIEPRVWRSAGTRAGGEVMEGWNY</sequence>
<dbReference type="InterPro" id="IPR011453">
    <property type="entry name" value="DUF1559"/>
</dbReference>
<dbReference type="PANTHER" id="PTHR30093:SF2">
    <property type="entry name" value="TYPE II SECRETION SYSTEM PROTEIN H"/>
    <property type="match status" value="1"/>
</dbReference>
<dbReference type="Pfam" id="PF07963">
    <property type="entry name" value="N_methyl"/>
    <property type="match status" value="1"/>
</dbReference>
<dbReference type="Gene3D" id="3.30.700.10">
    <property type="entry name" value="Glycoprotein, Type 4 Pilin"/>
    <property type="match status" value="1"/>
</dbReference>
<organism evidence="3 4">
    <name type="scientific">Singulisphaera acidiphila (strain ATCC BAA-1392 / DSM 18658 / VKM B-2454 / MOB10)</name>
    <dbReference type="NCBI Taxonomy" id="886293"/>
    <lineage>
        <taxon>Bacteria</taxon>
        <taxon>Pseudomonadati</taxon>
        <taxon>Planctomycetota</taxon>
        <taxon>Planctomycetia</taxon>
        <taxon>Isosphaerales</taxon>
        <taxon>Isosphaeraceae</taxon>
        <taxon>Singulisphaera</taxon>
    </lineage>
</organism>